<feature type="glycosylation site" description="N-linked (GlcNAc...) asparagine; partial" evidence="14">
    <location>
        <position position="385"/>
    </location>
</feature>
<dbReference type="PANTHER" id="PTHR10514:SF44">
    <property type="entry name" value="ANGIOTENSIN-CONVERTING ENZYME-RELATED"/>
    <property type="match status" value="1"/>
</dbReference>
<feature type="active site" description="Proton acceptor 2" evidence="15">
    <location>
        <position position="431"/>
    </location>
</feature>
<organism evidence="22 23">
    <name type="scientific">Microctonus aethiopoides</name>
    <dbReference type="NCBI Taxonomy" id="144406"/>
    <lineage>
        <taxon>Eukaryota</taxon>
        <taxon>Metazoa</taxon>
        <taxon>Ecdysozoa</taxon>
        <taxon>Arthropoda</taxon>
        <taxon>Hexapoda</taxon>
        <taxon>Insecta</taxon>
        <taxon>Pterygota</taxon>
        <taxon>Neoptera</taxon>
        <taxon>Endopterygota</taxon>
        <taxon>Hymenoptera</taxon>
        <taxon>Apocrita</taxon>
        <taxon>Ichneumonoidea</taxon>
        <taxon>Braconidae</taxon>
        <taxon>Euphorinae</taxon>
        <taxon>Microctonus</taxon>
    </lineage>
</organism>
<evidence type="ECO:0000256" key="18">
    <source>
        <dbReference type="PIRSR" id="PIRSR601548-4"/>
    </source>
</evidence>
<comment type="similarity">
    <text evidence="1 20 21">Belongs to the peptidase M2 family.</text>
</comment>
<dbReference type="EC" id="3.4.-.-" evidence="21"/>
<keyword evidence="23" id="KW-1185">Reference proteome</keyword>
<feature type="binding site" evidence="17">
    <location>
        <position position="434"/>
    </location>
    <ligand>
        <name>Zn(2+)</name>
        <dbReference type="ChEBI" id="CHEBI:29105"/>
        <label>1</label>
        <note>catalytic</note>
    </ligand>
</feature>
<evidence type="ECO:0000256" key="11">
    <source>
        <dbReference type="ARBA" id="ARBA00036868"/>
    </source>
</evidence>
<dbReference type="Gene3D" id="1.10.1370.30">
    <property type="match status" value="1"/>
</dbReference>
<keyword evidence="5" id="KW-0732">Signal</keyword>
<evidence type="ECO:0000256" key="13">
    <source>
        <dbReference type="PIRSR" id="PIRSR601548-1"/>
    </source>
</evidence>
<evidence type="ECO:0000256" key="9">
    <source>
        <dbReference type="ARBA" id="ARBA00023157"/>
    </source>
</evidence>
<name>A0AA39F702_9HYME</name>
<evidence type="ECO:0000256" key="6">
    <source>
        <dbReference type="ARBA" id="ARBA00022801"/>
    </source>
</evidence>
<evidence type="ECO:0000256" key="19">
    <source>
        <dbReference type="PIRSR" id="PIRSR601548-8"/>
    </source>
</evidence>
<dbReference type="EMBL" id="JAQQBS010001422">
    <property type="protein sequence ID" value="KAK0164107.1"/>
    <property type="molecule type" value="Genomic_DNA"/>
</dbReference>
<keyword evidence="7 17" id="KW-0862">Zinc</keyword>
<feature type="active site" description="Proton donor 2" evidence="15">
    <location>
        <position position="560"/>
    </location>
</feature>
<sequence length="681" mass="78654">MRGLVRPLPKMGTWGTTVYGISPSSTTVRYQLCSMNQANKSDFQSKMLLTSYYILCLTLVSLITILPSPCYAELNKKSVVDDPEFLLKAKNLLNKINIGYGKWQNKAAIAGWAYASNITDENLANQLNVSAQFADYSREIYKNISEFNWRDINDYDIHRQFELLSTPGASILSPEKYTQYDEIINKMQSTYSTAKICNFTSPTQCNLELEPEITEIMINSRDPEELKHVWKSWRDASGKKVRNDFIKYVELSNEIARLNNQTDMAAFWMKEYEDENFAHKIEELWQQLKPFYLQIHAYVRRQLRNKYGEKIISKDGPIPAHLLGNMWAQTWNNIADFTTPYPGKKLPDVTDAMLKQGYDEVKIFRVAEDFFKSLNLSAMPETFWNESIFKKPDNVELICHASAWDFYNGKDFRIKQCTRINMEDLLTAHHEMGHIQYFLQYKDLPTVYKEGANPGFHEAVGDTISLSASTLEHLKEIGLLNEIDADDEAMLNQLYLKGLNKIAFIPFAYMMDKWRWGVFQSTILPDTYNCNWWKLAEEYQGIAPPVERSENDFDPGAKYHTIANVEYLRYFISFVIQFQFHKALCIEAGEYDPADPSNKLLSQCNIYGSKDAGKLFQSMLELGSSKPWQDAMEKITGQRHMDASGLIEYFKPLIDWLEADNAKNGEFIGWKRTAKSCAKNL</sequence>
<feature type="binding site" evidence="17">
    <location>
        <position position="430"/>
    </location>
    <ligand>
        <name>Zn(2+)</name>
        <dbReference type="ChEBI" id="CHEBI:29105"/>
        <label>1</label>
        <note>catalytic</note>
    </ligand>
</feature>
<evidence type="ECO:0000256" key="2">
    <source>
        <dbReference type="ARBA" id="ARBA00022645"/>
    </source>
</evidence>
<evidence type="ECO:0000313" key="22">
    <source>
        <dbReference type="EMBL" id="KAK0164107.1"/>
    </source>
</evidence>
<keyword evidence="6 21" id="KW-0378">Hydrolase</keyword>
<protein>
    <recommendedName>
        <fullName evidence="12 21">Angiotensin-converting enzyme</fullName>
        <ecNumber evidence="21">3.4.-.-</ecNumber>
    </recommendedName>
</protein>
<feature type="binding site" evidence="16">
    <location>
        <position position="272"/>
    </location>
    <ligand>
        <name>chloride</name>
        <dbReference type="ChEBI" id="CHEBI:17996"/>
        <label>1</label>
    </ligand>
</feature>
<dbReference type="PANTHER" id="PTHR10514">
    <property type="entry name" value="ANGIOTENSIN-CONVERTING ENZYME"/>
    <property type="match status" value="1"/>
</dbReference>
<feature type="binding site" evidence="16">
    <location>
        <position position="569"/>
    </location>
    <ligand>
        <name>chloride</name>
        <dbReference type="ChEBI" id="CHEBI:17996"/>
        <label>1</label>
    </ligand>
</feature>
<dbReference type="SUPFAM" id="SSF55486">
    <property type="entry name" value="Metalloproteases ('zincins'), catalytic domain"/>
    <property type="match status" value="1"/>
</dbReference>
<feature type="active site" description="Proton acceptor 1" evidence="13">
    <location>
        <position position="431"/>
    </location>
</feature>
<dbReference type="InterPro" id="IPR001548">
    <property type="entry name" value="Peptidase_M2"/>
</dbReference>
<feature type="binding site" evidence="19">
    <location>
        <position position="458"/>
    </location>
    <ligand>
        <name>Zn(2+)</name>
        <dbReference type="ChEBI" id="CHEBI:29105"/>
        <label>2</label>
        <note>catalytic</note>
    </ligand>
</feature>
<dbReference type="PROSITE" id="PS52011">
    <property type="entry name" value="PEPTIDASE_M2"/>
    <property type="match status" value="1"/>
</dbReference>
<evidence type="ECO:0000256" key="12">
    <source>
        <dbReference type="ARBA" id="ARBA00039858"/>
    </source>
</evidence>
<feature type="disulfide bond" evidence="18">
    <location>
        <begin position="585"/>
        <end position="604"/>
    </location>
</feature>
<feature type="glycosylation site" description="N-linked (GlcNAc...) asparagine" evidence="14">
    <location>
        <position position="117"/>
    </location>
</feature>
<evidence type="ECO:0000256" key="16">
    <source>
        <dbReference type="PIRSR" id="PIRSR601548-2"/>
    </source>
</evidence>
<evidence type="ECO:0000256" key="14">
    <source>
        <dbReference type="PIRSR" id="PIRSR601548-10"/>
    </source>
</evidence>
<dbReference type="GO" id="GO:0005886">
    <property type="term" value="C:plasma membrane"/>
    <property type="evidence" value="ECO:0007669"/>
    <property type="project" value="TreeGrafter"/>
</dbReference>
<dbReference type="AlphaFoldDB" id="A0AA39F702"/>
<feature type="binding site" evidence="19">
    <location>
        <position position="430"/>
    </location>
    <ligand>
        <name>Zn(2+)</name>
        <dbReference type="ChEBI" id="CHEBI:29105"/>
        <label>2</label>
        <note>catalytic</note>
    </ligand>
</feature>
<evidence type="ECO:0000256" key="3">
    <source>
        <dbReference type="ARBA" id="ARBA00022670"/>
    </source>
</evidence>
<feature type="disulfide bond" evidence="18 20">
    <location>
        <begin position="399"/>
        <end position="417"/>
    </location>
</feature>
<comment type="cofactor">
    <cofactor evidence="21">
        <name>Zn(2+)</name>
        <dbReference type="ChEBI" id="CHEBI:29105"/>
    </cofactor>
    <text evidence="21">Binds 1 zinc ion per subunit.</text>
</comment>
<evidence type="ECO:0000256" key="4">
    <source>
        <dbReference type="ARBA" id="ARBA00022723"/>
    </source>
</evidence>
<keyword evidence="8 21" id="KW-0482">Metalloprotease</keyword>
<evidence type="ECO:0000256" key="1">
    <source>
        <dbReference type="ARBA" id="ARBA00008139"/>
    </source>
</evidence>
<dbReference type="GO" id="GO:0008241">
    <property type="term" value="F:peptidyl-dipeptidase activity"/>
    <property type="evidence" value="ECO:0007669"/>
    <property type="project" value="UniProtKB-EC"/>
</dbReference>
<dbReference type="PRINTS" id="PR00791">
    <property type="entry name" value="PEPDIPTASEA"/>
</dbReference>
<dbReference type="GO" id="GO:0008237">
    <property type="term" value="F:metallopeptidase activity"/>
    <property type="evidence" value="ECO:0007669"/>
    <property type="project" value="UniProtKB-KW"/>
</dbReference>
<comment type="caution">
    <text evidence="20">Lacks conserved residue(s) required for the propagation of feature annotation.</text>
</comment>
<reference evidence="22" key="2">
    <citation type="submission" date="2023-03" db="EMBL/GenBank/DDBJ databases">
        <authorList>
            <person name="Inwood S.N."/>
            <person name="Skelly J.G."/>
            <person name="Guhlin J."/>
            <person name="Harrop T.W.R."/>
            <person name="Goldson S.G."/>
            <person name="Dearden P.K."/>
        </authorList>
    </citation>
    <scope>NUCLEOTIDE SEQUENCE</scope>
    <source>
        <strain evidence="22">Irish</strain>
        <tissue evidence="22">Whole body</tissue>
    </source>
</reference>
<feature type="binding site" evidence="17">
    <location>
        <position position="458"/>
    </location>
    <ligand>
        <name>Zn(2+)</name>
        <dbReference type="ChEBI" id="CHEBI:29105"/>
        <label>1</label>
        <note>catalytic</note>
    </ligand>
</feature>
<dbReference type="GO" id="GO:0046872">
    <property type="term" value="F:metal ion binding"/>
    <property type="evidence" value="ECO:0007669"/>
    <property type="project" value="UniProtKB-KW"/>
</dbReference>
<gene>
    <name evidence="22" type="ORF">PV328_002770</name>
</gene>
<evidence type="ECO:0000313" key="23">
    <source>
        <dbReference type="Proteomes" id="UP001168990"/>
    </source>
</evidence>
<dbReference type="Proteomes" id="UP001168990">
    <property type="component" value="Unassembled WGS sequence"/>
</dbReference>
<dbReference type="GO" id="GO:0005615">
    <property type="term" value="C:extracellular space"/>
    <property type="evidence" value="ECO:0007669"/>
    <property type="project" value="TreeGrafter"/>
</dbReference>
<evidence type="ECO:0000256" key="8">
    <source>
        <dbReference type="ARBA" id="ARBA00023049"/>
    </source>
</evidence>
<accession>A0AA39F702</accession>
<reference evidence="22" key="1">
    <citation type="journal article" date="2023" name="bioRxiv">
        <title>Scaffold-level genome assemblies of two parasitoid biocontrol wasps reveal the parthenogenesis mechanism and an associated novel virus.</title>
        <authorList>
            <person name="Inwood S."/>
            <person name="Skelly J."/>
            <person name="Guhlin J."/>
            <person name="Harrop T."/>
            <person name="Goldson S."/>
            <person name="Dearden P."/>
        </authorList>
    </citation>
    <scope>NUCLEOTIDE SEQUENCE</scope>
    <source>
        <strain evidence="22">Irish</strain>
        <tissue evidence="22">Whole body</tissue>
    </source>
</reference>
<proteinExistence type="inferred from homology"/>
<keyword evidence="2 21" id="KW-0121">Carboxypeptidase</keyword>
<evidence type="ECO:0000256" key="10">
    <source>
        <dbReference type="ARBA" id="ARBA00023180"/>
    </source>
</evidence>
<evidence type="ECO:0000256" key="20">
    <source>
        <dbReference type="PROSITE-ProRule" id="PRU01355"/>
    </source>
</evidence>
<dbReference type="CDD" id="cd06461">
    <property type="entry name" value="M2_ACE"/>
    <property type="match status" value="1"/>
</dbReference>
<evidence type="ECO:0000256" key="17">
    <source>
        <dbReference type="PIRSR" id="PIRSR601548-3"/>
    </source>
</evidence>
<dbReference type="GO" id="GO:0004180">
    <property type="term" value="F:carboxypeptidase activity"/>
    <property type="evidence" value="ECO:0007669"/>
    <property type="project" value="UniProtKB-KW"/>
</dbReference>
<keyword evidence="10 14" id="KW-0325">Glycoprotein</keyword>
<keyword evidence="9 18" id="KW-1015">Disulfide bond</keyword>
<feature type="active site" description="Proton donor 1" evidence="13">
    <location>
        <position position="560"/>
    </location>
</feature>
<evidence type="ECO:0000256" key="21">
    <source>
        <dbReference type="RuleBase" id="RU361144"/>
    </source>
</evidence>
<comment type="catalytic activity">
    <reaction evidence="11">
        <text>Release of a C-terminal dipeptide, oligopeptide-|-Xaa-Yaa, when Xaa is not Pro, and Yaa is neither Asp nor Glu. Thus, conversion of angiotensin I to angiotensin II, with increase in vasoconstrictor activity, but no action on angiotensin II.</text>
        <dbReference type="EC" id="3.4.15.1"/>
    </reaction>
</comment>
<keyword evidence="3 21" id="KW-0645">Protease</keyword>
<comment type="caution">
    <text evidence="22">The sequence shown here is derived from an EMBL/GenBank/DDBJ whole genome shotgun (WGS) entry which is preliminary data.</text>
</comment>
<dbReference type="FunFam" id="1.10.1370.30:FF:000004">
    <property type="entry name" value="Angiotensin-converting enzyme"/>
    <property type="match status" value="1"/>
</dbReference>
<evidence type="ECO:0000256" key="15">
    <source>
        <dbReference type="PIRSR" id="PIRSR601548-11"/>
    </source>
</evidence>
<dbReference type="GO" id="GO:0006508">
    <property type="term" value="P:proteolysis"/>
    <property type="evidence" value="ECO:0007669"/>
    <property type="project" value="UniProtKB-KW"/>
</dbReference>
<keyword evidence="4 17" id="KW-0479">Metal-binding</keyword>
<feature type="binding site" evidence="19">
    <location>
        <position position="434"/>
    </location>
    <ligand>
        <name>Zn(2+)</name>
        <dbReference type="ChEBI" id="CHEBI:29105"/>
        <label>2</label>
        <note>catalytic</note>
    </ligand>
</feature>
<dbReference type="Pfam" id="PF01401">
    <property type="entry name" value="Peptidase_M2"/>
    <property type="match status" value="1"/>
</dbReference>
<evidence type="ECO:0000256" key="5">
    <source>
        <dbReference type="ARBA" id="ARBA00022729"/>
    </source>
</evidence>
<evidence type="ECO:0000256" key="7">
    <source>
        <dbReference type="ARBA" id="ARBA00022833"/>
    </source>
</evidence>
<feature type="disulfide bond" evidence="20">
    <location>
        <begin position="197"/>
        <end position="205"/>
    </location>
</feature>